<dbReference type="RefSeq" id="WP_097789565.1">
    <property type="nucleotide sequence ID" value="NZ_CP021435.1"/>
</dbReference>
<dbReference type="OrthoDB" id="6182046at2"/>
<organism evidence="2 3">
    <name type="scientific">Halomonas beimenensis</name>
    <dbReference type="NCBI Taxonomy" id="475662"/>
    <lineage>
        <taxon>Bacteria</taxon>
        <taxon>Pseudomonadati</taxon>
        <taxon>Pseudomonadota</taxon>
        <taxon>Gammaproteobacteria</taxon>
        <taxon>Oceanospirillales</taxon>
        <taxon>Halomonadaceae</taxon>
        <taxon>Halomonas</taxon>
    </lineage>
</organism>
<dbReference type="AlphaFoldDB" id="A0A291P8F7"/>
<evidence type="ECO:0000256" key="1">
    <source>
        <dbReference type="SAM" id="Phobius"/>
    </source>
</evidence>
<evidence type="ECO:0008006" key="4">
    <source>
        <dbReference type="Google" id="ProtNLM"/>
    </source>
</evidence>
<keyword evidence="1" id="KW-0812">Transmembrane</keyword>
<keyword evidence="3" id="KW-1185">Reference proteome</keyword>
<feature type="transmembrane region" description="Helical" evidence="1">
    <location>
        <begin position="61"/>
        <end position="78"/>
    </location>
</feature>
<sequence>MQSKYKVGLMRINLVVAAGLAAGLALASENLPDALLLGLATAWLGVTATQVELSHRHPATIPWQLLPGLLLAALLWVSPERHLTWLWAWAILLMLPQPRWILGFHTLLAATSWWSLRDLLGLEQWGLAGLLLAGLMLLGLSRSLALQALRRRIRHRARLVPAMALWPGHQLHHDVQQERHRARQEGVHVELLLLRTSRWRLWRLAERLCDLTHRFEPCYRLDRRTLGVLLISTDADQANARRQALLASLDRRSRARVVALPRLGSLSRERRALARQTGPLEIKETAPHG</sequence>
<dbReference type="Proteomes" id="UP000219993">
    <property type="component" value="Chromosome"/>
</dbReference>
<keyword evidence="1" id="KW-0472">Membrane</keyword>
<reference evidence="2 3" key="1">
    <citation type="journal article" date="2017" name="Sci. Rep.">
        <title>Revealing the Saline Adaptation Strategies of the Halophilic Bacterium Halomonas beimenensis through High-throughput Omics and Transposon Mutagenesis Approaches.</title>
        <authorList>
            <person name="Chen Y.H."/>
            <person name="Lin S.S."/>
            <person name="Shyu Y.T."/>
        </authorList>
    </citation>
    <scope>NUCLEOTIDE SEQUENCE [LARGE SCALE GENOMIC DNA]</scope>
    <source>
        <strain evidence="2 3">NTU-111</strain>
    </source>
</reference>
<evidence type="ECO:0000313" key="2">
    <source>
        <dbReference type="EMBL" id="ATJ83196.1"/>
    </source>
</evidence>
<dbReference type="KEGG" id="hbe:BEI_2209"/>
<gene>
    <name evidence="2" type="ORF">BEI_2209</name>
</gene>
<protein>
    <recommendedName>
        <fullName evidence="4">GGDEF domain-containing protein</fullName>
    </recommendedName>
</protein>
<evidence type="ECO:0000313" key="3">
    <source>
        <dbReference type="Proteomes" id="UP000219993"/>
    </source>
</evidence>
<keyword evidence="1" id="KW-1133">Transmembrane helix</keyword>
<accession>A0A291P8F7</accession>
<name>A0A291P8F7_9GAMM</name>
<feature type="transmembrane region" description="Helical" evidence="1">
    <location>
        <begin position="125"/>
        <end position="149"/>
    </location>
</feature>
<proteinExistence type="predicted"/>
<dbReference type="EMBL" id="CP021435">
    <property type="protein sequence ID" value="ATJ83196.1"/>
    <property type="molecule type" value="Genomic_DNA"/>
</dbReference>
<feature type="transmembrane region" description="Helical" evidence="1">
    <location>
        <begin position="85"/>
        <end position="105"/>
    </location>
</feature>